<dbReference type="GO" id="GO:0033615">
    <property type="term" value="P:mitochondrial proton-transporting ATP synthase complex assembly"/>
    <property type="evidence" value="ECO:0007669"/>
    <property type="project" value="TreeGrafter"/>
</dbReference>
<evidence type="ECO:0008006" key="4">
    <source>
        <dbReference type="Google" id="ProtNLM"/>
    </source>
</evidence>
<dbReference type="InterPro" id="IPR007849">
    <property type="entry name" value="ATP10"/>
</dbReference>
<feature type="region of interest" description="Disordered" evidence="1">
    <location>
        <begin position="332"/>
        <end position="361"/>
    </location>
</feature>
<organism evidence="2 3">
    <name type="scientific">Aaosphaeria arxii CBS 175.79</name>
    <dbReference type="NCBI Taxonomy" id="1450172"/>
    <lineage>
        <taxon>Eukaryota</taxon>
        <taxon>Fungi</taxon>
        <taxon>Dikarya</taxon>
        <taxon>Ascomycota</taxon>
        <taxon>Pezizomycotina</taxon>
        <taxon>Dothideomycetes</taxon>
        <taxon>Pleosporomycetidae</taxon>
        <taxon>Pleosporales</taxon>
        <taxon>Pleosporales incertae sedis</taxon>
        <taxon>Aaosphaeria</taxon>
    </lineage>
</organism>
<evidence type="ECO:0000256" key="1">
    <source>
        <dbReference type="SAM" id="MobiDB-lite"/>
    </source>
</evidence>
<feature type="region of interest" description="Disordered" evidence="1">
    <location>
        <begin position="45"/>
        <end position="117"/>
    </location>
</feature>
<evidence type="ECO:0000313" key="2">
    <source>
        <dbReference type="EMBL" id="KAF2018605.1"/>
    </source>
</evidence>
<feature type="compositionally biased region" description="Low complexity" evidence="1">
    <location>
        <begin position="56"/>
        <end position="78"/>
    </location>
</feature>
<dbReference type="PANTHER" id="PTHR28106:SF1">
    <property type="entry name" value="MITOCHONDRIAL ATPASE COMPLEX SUBUNIT ATP10"/>
    <property type="match status" value="1"/>
</dbReference>
<dbReference type="AlphaFoldDB" id="A0A6A5XZ57"/>
<dbReference type="GeneID" id="54284303"/>
<reference evidence="2" key="1">
    <citation type="journal article" date="2020" name="Stud. Mycol.">
        <title>101 Dothideomycetes genomes: a test case for predicting lifestyles and emergence of pathogens.</title>
        <authorList>
            <person name="Haridas S."/>
            <person name="Albert R."/>
            <person name="Binder M."/>
            <person name="Bloem J."/>
            <person name="Labutti K."/>
            <person name="Salamov A."/>
            <person name="Andreopoulos B."/>
            <person name="Baker S."/>
            <person name="Barry K."/>
            <person name="Bills G."/>
            <person name="Bluhm B."/>
            <person name="Cannon C."/>
            <person name="Castanera R."/>
            <person name="Culley D."/>
            <person name="Daum C."/>
            <person name="Ezra D."/>
            <person name="Gonzalez J."/>
            <person name="Henrissat B."/>
            <person name="Kuo A."/>
            <person name="Liang C."/>
            <person name="Lipzen A."/>
            <person name="Lutzoni F."/>
            <person name="Magnuson J."/>
            <person name="Mondo S."/>
            <person name="Nolan M."/>
            <person name="Ohm R."/>
            <person name="Pangilinan J."/>
            <person name="Park H.-J."/>
            <person name="Ramirez L."/>
            <person name="Alfaro M."/>
            <person name="Sun H."/>
            <person name="Tritt A."/>
            <person name="Yoshinaga Y."/>
            <person name="Zwiers L.-H."/>
            <person name="Turgeon B."/>
            <person name="Goodwin S."/>
            <person name="Spatafora J."/>
            <person name="Crous P."/>
            <person name="Grigoriev I."/>
        </authorList>
    </citation>
    <scope>NUCLEOTIDE SEQUENCE</scope>
    <source>
        <strain evidence="2">CBS 175.79</strain>
    </source>
</reference>
<dbReference type="OrthoDB" id="17089at2759"/>
<dbReference type="GO" id="GO:0005743">
    <property type="term" value="C:mitochondrial inner membrane"/>
    <property type="evidence" value="ECO:0007669"/>
    <property type="project" value="TreeGrafter"/>
</dbReference>
<accession>A0A6A5XZ57</accession>
<keyword evidence="3" id="KW-1185">Reference proteome</keyword>
<gene>
    <name evidence="2" type="ORF">BU24DRAFT_418125</name>
</gene>
<dbReference type="Pfam" id="PF05176">
    <property type="entry name" value="ATP-synt_10"/>
    <property type="match status" value="1"/>
</dbReference>
<proteinExistence type="predicted"/>
<dbReference type="EMBL" id="ML978067">
    <property type="protein sequence ID" value="KAF2018605.1"/>
    <property type="molecule type" value="Genomic_DNA"/>
</dbReference>
<sequence length="361" mass="41190">MLQPRISSPLRRAIFDSTQQCLLHRSITPFRPQPHNLNRHITSTSILLRPPPPPQDKQQPAPQDPPQQEQQPQPTSSDPEPEPEFVPQPLGRPIGFPSAPKPGENLGLAPPKKEYTGTLREKNLQKRTDIVESWSQNYFRDFKNIRKYRSGKTFLANPRIFRKDVSLYFPNLRGETLEGGRQVDTTDVLKGRVSVVRLYSSAWGEAQVQSFTGEKENAELRAVLKEEGEMAQMVDLNVEENPMKAWLIAIFKWRLRRQKTKEEWGRYFVIRKGAGQKVRESIGALNGRVGYVYLVDETCKIRWAGSANAEGTEKEDLTKGFRRLVQEAKDIKSGKVKPRIRSPREKVNEELEQQAVNAGAS</sequence>
<name>A0A6A5XZ57_9PLEO</name>
<dbReference type="Proteomes" id="UP000799778">
    <property type="component" value="Unassembled WGS sequence"/>
</dbReference>
<dbReference type="RefSeq" id="XP_033386944.1">
    <property type="nucleotide sequence ID" value="XM_033526906.1"/>
</dbReference>
<dbReference type="PANTHER" id="PTHR28106">
    <property type="entry name" value="MITOCHONDRIAL ATPASE COMPLEX SUBUNIT ATP10"/>
    <property type="match status" value="1"/>
</dbReference>
<evidence type="ECO:0000313" key="3">
    <source>
        <dbReference type="Proteomes" id="UP000799778"/>
    </source>
</evidence>
<protein>
    <recommendedName>
        <fullName evidence="4">F1F0 ATP synthase assembly protein Atp10</fullName>
    </recommendedName>
</protein>